<organism evidence="1 2">
    <name type="scientific">Gordonia terrae</name>
    <dbReference type="NCBI Taxonomy" id="2055"/>
    <lineage>
        <taxon>Bacteria</taxon>
        <taxon>Bacillati</taxon>
        <taxon>Actinomycetota</taxon>
        <taxon>Actinomycetes</taxon>
        <taxon>Mycobacteriales</taxon>
        <taxon>Gordoniaceae</taxon>
        <taxon>Gordonia</taxon>
    </lineage>
</organism>
<reference evidence="1 2" key="1">
    <citation type="submission" date="2018-05" db="EMBL/GenBank/DDBJ databases">
        <title>Complete genome sequence of Gordonia terrae NRRL B-16283.</title>
        <authorList>
            <person name="Garlena R.A."/>
            <person name="Russell D.A."/>
            <person name="Hatfull G.F."/>
        </authorList>
    </citation>
    <scope>NUCLEOTIDE SEQUENCE [LARGE SCALE GENOMIC DNA]</scope>
    <source>
        <strain evidence="1 2">NRRL B-16283</strain>
    </source>
</reference>
<accession>A0AAD0K8T8</accession>
<evidence type="ECO:0000313" key="1">
    <source>
        <dbReference type="EMBL" id="AWO85364.1"/>
    </source>
</evidence>
<dbReference type="Proteomes" id="UP000247118">
    <property type="component" value="Chromosome"/>
</dbReference>
<dbReference type="EMBL" id="CP029604">
    <property type="protein sequence ID" value="AWO85364.1"/>
    <property type="molecule type" value="Genomic_DNA"/>
</dbReference>
<dbReference type="GeneID" id="32689940"/>
<evidence type="ECO:0000313" key="2">
    <source>
        <dbReference type="Proteomes" id="UP000247118"/>
    </source>
</evidence>
<name>A0AAD0K8T8_9ACTN</name>
<dbReference type="RefSeq" id="WP_004019441.1">
    <property type="nucleotide sequence ID" value="NZ_CABEIC010000002.1"/>
</dbReference>
<sequence>MEIRVEAHTVRVRERSDLRDLEVRSAVNEIETSERLRQRGIGYVDGDAAYINTLWLQSLNDDRRWRDEVRELLAFAECHGWFDGVYLRARFTASGAPRVRPGSPVRAAR</sequence>
<gene>
    <name evidence="1" type="ORF">DLJ61_19240</name>
</gene>
<dbReference type="KEGG" id="gta:BCM27_19045"/>
<protein>
    <submittedName>
        <fullName evidence="1">Uncharacterized protein</fullName>
    </submittedName>
</protein>
<dbReference type="AlphaFoldDB" id="A0AAD0K8T8"/>
<proteinExistence type="predicted"/>